<accession>A0A1Y2BX16</accession>
<evidence type="ECO:0000313" key="3">
    <source>
        <dbReference type="Proteomes" id="UP000193642"/>
    </source>
</evidence>
<keyword evidence="3" id="KW-1185">Reference proteome</keyword>
<comment type="caution">
    <text evidence="2">The sequence shown here is derived from an EMBL/GenBank/DDBJ whole genome shotgun (WGS) entry which is preliminary data.</text>
</comment>
<proteinExistence type="predicted"/>
<keyword evidence="1" id="KW-0472">Membrane</keyword>
<keyword evidence="1" id="KW-1133">Transmembrane helix</keyword>
<keyword evidence="1" id="KW-0812">Transmembrane</keyword>
<dbReference type="OrthoDB" id="2137511at2759"/>
<reference evidence="2 3" key="1">
    <citation type="submission" date="2016-07" db="EMBL/GenBank/DDBJ databases">
        <title>Pervasive Adenine N6-methylation of Active Genes in Fungi.</title>
        <authorList>
            <consortium name="DOE Joint Genome Institute"/>
            <person name="Mondo S.J."/>
            <person name="Dannebaum R.O."/>
            <person name="Kuo R.C."/>
            <person name="Labutti K."/>
            <person name="Haridas S."/>
            <person name="Kuo A."/>
            <person name="Salamov A."/>
            <person name="Ahrendt S.R."/>
            <person name="Lipzen A."/>
            <person name="Sullivan W."/>
            <person name="Andreopoulos W.B."/>
            <person name="Clum A."/>
            <person name="Lindquist E."/>
            <person name="Daum C."/>
            <person name="Ramamoorthy G.K."/>
            <person name="Gryganskyi A."/>
            <person name="Culley D."/>
            <person name="Magnuson J.K."/>
            <person name="James T.Y."/>
            <person name="O'Malley M.A."/>
            <person name="Stajich J.E."/>
            <person name="Spatafora J.W."/>
            <person name="Visel A."/>
            <person name="Grigoriev I.V."/>
        </authorList>
    </citation>
    <scope>NUCLEOTIDE SEQUENCE [LARGE SCALE GENOMIC DNA]</scope>
    <source>
        <strain evidence="2 3">JEL800</strain>
    </source>
</reference>
<dbReference type="AlphaFoldDB" id="A0A1Y2BX16"/>
<protein>
    <recommendedName>
        <fullName evidence="4">Adhesin domain-containing protein</fullName>
    </recommendedName>
</protein>
<gene>
    <name evidence="2" type="ORF">BCR33DRAFT_720144</name>
</gene>
<sequence>MAPVEIDSSIQEEESAALLKGVPEVFQTRYERKSNRWRCLRWLSCLVTLMSLCLVVQLTLMPSSLLKHGDRQPRTGGFEFSSPFEKLVVVVDGSDVGDCQIVVDLGTSERSHVVFSVDSDRDDAQDGTIVEASLFNNTGTPTLTAHVWFPNIKKAKRLHADLRLTLPFSLDTVEVRGNAASLVWQSGNIQSSLSVVLEVGSVRTYTPLDTNIINIYTGVGSITSVAPITTSHLSLETDTGSITLASATVKGSADLTSTTGSINGQLHSYSALDASLETGTLNLVLYPGTADSSTKLKSKTGSTTTGSVKVSGADVHKTGPNSGWVGSKTGLAVLKGQTKSGSVDLAFF</sequence>
<name>A0A1Y2BX16_9FUNG</name>
<feature type="transmembrane region" description="Helical" evidence="1">
    <location>
        <begin position="39"/>
        <end position="60"/>
    </location>
</feature>
<evidence type="ECO:0000256" key="1">
    <source>
        <dbReference type="SAM" id="Phobius"/>
    </source>
</evidence>
<evidence type="ECO:0008006" key="4">
    <source>
        <dbReference type="Google" id="ProtNLM"/>
    </source>
</evidence>
<dbReference type="Proteomes" id="UP000193642">
    <property type="component" value="Unassembled WGS sequence"/>
</dbReference>
<organism evidence="2 3">
    <name type="scientific">Rhizoclosmatium globosum</name>
    <dbReference type="NCBI Taxonomy" id="329046"/>
    <lineage>
        <taxon>Eukaryota</taxon>
        <taxon>Fungi</taxon>
        <taxon>Fungi incertae sedis</taxon>
        <taxon>Chytridiomycota</taxon>
        <taxon>Chytridiomycota incertae sedis</taxon>
        <taxon>Chytridiomycetes</taxon>
        <taxon>Chytridiales</taxon>
        <taxon>Chytriomycetaceae</taxon>
        <taxon>Rhizoclosmatium</taxon>
    </lineage>
</organism>
<dbReference type="EMBL" id="MCGO01000040">
    <property type="protein sequence ID" value="ORY39310.1"/>
    <property type="molecule type" value="Genomic_DNA"/>
</dbReference>
<evidence type="ECO:0000313" key="2">
    <source>
        <dbReference type="EMBL" id="ORY39310.1"/>
    </source>
</evidence>